<comment type="caution">
    <text evidence="3">The sequence shown here is derived from an EMBL/GenBank/DDBJ whole genome shotgun (WGS) entry which is preliminary data.</text>
</comment>
<dbReference type="InterPro" id="IPR050228">
    <property type="entry name" value="Carboxylesterase_BioH"/>
</dbReference>
<proteinExistence type="predicted"/>
<evidence type="ECO:0000256" key="1">
    <source>
        <dbReference type="SAM" id="MobiDB-lite"/>
    </source>
</evidence>
<dbReference type="PANTHER" id="PTHR43194:SF2">
    <property type="entry name" value="PEROXISOMAL MEMBRANE PROTEIN LPX1"/>
    <property type="match status" value="1"/>
</dbReference>
<gene>
    <name evidence="3" type="ORF">ACFQKE_09600</name>
</gene>
<protein>
    <submittedName>
        <fullName evidence="3">Alpha/beta fold hydrolase</fullName>
    </submittedName>
</protein>
<sequence length="261" mass="28311">METVTHHGRETAYRRHDRGGDGEPILFVHGSGGSHRVWKSQARLADDRPVIALDLSGHGESEDIDAAPGYETLSAYVDDVLAVAAATDAHVLCGNSLGGAILLTLVLDRDPDVDLSGLVLSGTGAKLAVLDDLLRWLRTDFERATEFLHGPDRLFHDPDEQLLAVSREALAVAGQEVTYRDFRTCHEFDVRGDLDAVGVPTLAVVGEHDALTPPWYHESLAEGIPGAEWTTIPDAAHLAMLERPEAYNDAVSAFLERIATH</sequence>
<dbReference type="InterPro" id="IPR000073">
    <property type="entry name" value="AB_hydrolase_1"/>
</dbReference>
<dbReference type="Pfam" id="PF12697">
    <property type="entry name" value="Abhydrolase_6"/>
    <property type="match status" value="1"/>
</dbReference>
<feature type="region of interest" description="Disordered" evidence="1">
    <location>
        <begin position="1"/>
        <end position="20"/>
    </location>
</feature>
<name>A0ABD5ZYU2_9EURY</name>
<accession>A0ABD5ZYU2</accession>
<dbReference type="PRINTS" id="PR00111">
    <property type="entry name" value="ABHYDROLASE"/>
</dbReference>
<dbReference type="SUPFAM" id="SSF53474">
    <property type="entry name" value="alpha/beta-Hydrolases"/>
    <property type="match status" value="1"/>
</dbReference>
<evidence type="ECO:0000313" key="4">
    <source>
        <dbReference type="Proteomes" id="UP001596434"/>
    </source>
</evidence>
<dbReference type="PANTHER" id="PTHR43194">
    <property type="entry name" value="HYDROLASE ALPHA/BETA FOLD FAMILY"/>
    <property type="match status" value="1"/>
</dbReference>
<organism evidence="3 4">
    <name type="scientific">Haloplanus litoreus</name>
    <dbReference type="NCBI Taxonomy" id="767515"/>
    <lineage>
        <taxon>Archaea</taxon>
        <taxon>Methanobacteriati</taxon>
        <taxon>Methanobacteriota</taxon>
        <taxon>Stenosarchaea group</taxon>
        <taxon>Halobacteria</taxon>
        <taxon>Halobacteriales</taxon>
        <taxon>Haloferacaceae</taxon>
        <taxon>Haloplanus</taxon>
    </lineage>
</organism>
<feature type="domain" description="AB hydrolase-1" evidence="2">
    <location>
        <begin position="25"/>
        <end position="250"/>
    </location>
</feature>
<evidence type="ECO:0000313" key="3">
    <source>
        <dbReference type="EMBL" id="MFC7255541.1"/>
    </source>
</evidence>
<evidence type="ECO:0000259" key="2">
    <source>
        <dbReference type="Pfam" id="PF12697"/>
    </source>
</evidence>
<dbReference type="Gene3D" id="3.40.50.1820">
    <property type="entry name" value="alpha/beta hydrolase"/>
    <property type="match status" value="1"/>
</dbReference>
<dbReference type="RefSeq" id="WP_379703769.1">
    <property type="nucleotide sequence ID" value="NZ_JBHTAT010000001.1"/>
</dbReference>
<dbReference type="InterPro" id="IPR029058">
    <property type="entry name" value="AB_hydrolase_fold"/>
</dbReference>
<reference evidence="3 4" key="1">
    <citation type="journal article" date="2019" name="Int. J. Syst. Evol. Microbiol.">
        <title>The Global Catalogue of Microorganisms (GCM) 10K type strain sequencing project: providing services to taxonomists for standard genome sequencing and annotation.</title>
        <authorList>
            <consortium name="The Broad Institute Genomics Platform"/>
            <consortium name="The Broad Institute Genome Sequencing Center for Infectious Disease"/>
            <person name="Wu L."/>
            <person name="Ma J."/>
        </authorList>
    </citation>
    <scope>NUCLEOTIDE SEQUENCE [LARGE SCALE GENOMIC DNA]</scope>
    <source>
        <strain evidence="3 4">GX21</strain>
    </source>
</reference>
<dbReference type="AlphaFoldDB" id="A0ABD5ZYU2"/>
<dbReference type="Proteomes" id="UP001596434">
    <property type="component" value="Unassembled WGS sequence"/>
</dbReference>
<dbReference type="GO" id="GO:0016787">
    <property type="term" value="F:hydrolase activity"/>
    <property type="evidence" value="ECO:0007669"/>
    <property type="project" value="UniProtKB-KW"/>
</dbReference>
<keyword evidence="4" id="KW-1185">Reference proteome</keyword>
<dbReference type="GeneID" id="96953904"/>
<keyword evidence="3" id="KW-0378">Hydrolase</keyword>
<dbReference type="EMBL" id="JBHTAT010000001">
    <property type="protein sequence ID" value="MFC7255541.1"/>
    <property type="molecule type" value="Genomic_DNA"/>
</dbReference>